<dbReference type="Proteomes" id="UP000467841">
    <property type="component" value="Unassembled WGS sequence"/>
</dbReference>
<feature type="compositionally biased region" description="Basic and acidic residues" evidence="1">
    <location>
        <begin position="37"/>
        <end position="47"/>
    </location>
</feature>
<proteinExistence type="predicted"/>
<name>A0A6D2JMM4_9BRAS</name>
<evidence type="ECO:0000313" key="2">
    <source>
        <dbReference type="EMBL" id="CAA7038438.1"/>
    </source>
</evidence>
<dbReference type="SUPFAM" id="SSF81383">
    <property type="entry name" value="F-box domain"/>
    <property type="match status" value="1"/>
</dbReference>
<dbReference type="GO" id="GO:0005634">
    <property type="term" value="C:nucleus"/>
    <property type="evidence" value="ECO:0007669"/>
    <property type="project" value="TreeGrafter"/>
</dbReference>
<evidence type="ECO:0008006" key="4">
    <source>
        <dbReference type="Google" id="ProtNLM"/>
    </source>
</evidence>
<dbReference type="AlphaFoldDB" id="A0A6D2JMM4"/>
<feature type="region of interest" description="Disordered" evidence="1">
    <location>
        <begin position="1"/>
        <end position="61"/>
    </location>
</feature>
<dbReference type="OrthoDB" id="8062037at2759"/>
<dbReference type="InterPro" id="IPR036047">
    <property type="entry name" value="F-box-like_dom_sf"/>
</dbReference>
<comment type="caution">
    <text evidence="2">The sequence shown here is derived from an EMBL/GenBank/DDBJ whole genome shotgun (WGS) entry which is preliminary data.</text>
</comment>
<dbReference type="PANTHER" id="PTHR47149">
    <property type="entry name" value="F-BOX PROTEIN RMF"/>
    <property type="match status" value="1"/>
</dbReference>
<accession>A0A6D2JMM4</accession>
<feature type="compositionally biased region" description="Basic and acidic residues" evidence="1">
    <location>
        <begin position="12"/>
        <end position="26"/>
    </location>
</feature>
<reference evidence="2" key="1">
    <citation type="submission" date="2020-01" db="EMBL/GenBank/DDBJ databases">
        <authorList>
            <person name="Mishra B."/>
        </authorList>
    </citation>
    <scope>NUCLEOTIDE SEQUENCE [LARGE SCALE GENOMIC DNA]</scope>
</reference>
<sequence length="399" mass="44881">MKTRSGAVFGDNGEKRKAPDGDDNGRVKRRLVQSNEQKSDPQRDGNGRGKRKLAQSNEQGKGKILRGIRGCVSPRCSASTYRSRFSWFEEDIWTYISRFLDGKSLVMLGATNKWFFSKIIREDAIWRFACLRDLQVPRPLSVSSSWIKIYASAFGKYIIHITSKNEDDNIYINFGLIQSQYNGRLRNEILDNADGSHSYLFHQKEKHIDWMRIGAFTLDSGMSLLTESFNGQLKVPRERSIEKMLESSGSCIINGIKSGIWIADLQLVRCPVCDLSTCDGTMQTLDARHLELFLNEGYKDGSWEYNLIGSHKLQKDTKAACGAIFDLKHLKASSSSGILNLKSWSGEPDDVQPKAVIVPNAVAVHTRLQENEGILVKYHAMKAGTDGDIVSIRISHQLL</sequence>
<dbReference type="GO" id="GO:0061458">
    <property type="term" value="P:reproductive system development"/>
    <property type="evidence" value="ECO:0007669"/>
    <property type="project" value="TreeGrafter"/>
</dbReference>
<organism evidence="2 3">
    <name type="scientific">Microthlaspi erraticum</name>
    <dbReference type="NCBI Taxonomy" id="1685480"/>
    <lineage>
        <taxon>Eukaryota</taxon>
        <taxon>Viridiplantae</taxon>
        <taxon>Streptophyta</taxon>
        <taxon>Embryophyta</taxon>
        <taxon>Tracheophyta</taxon>
        <taxon>Spermatophyta</taxon>
        <taxon>Magnoliopsida</taxon>
        <taxon>eudicotyledons</taxon>
        <taxon>Gunneridae</taxon>
        <taxon>Pentapetalae</taxon>
        <taxon>rosids</taxon>
        <taxon>malvids</taxon>
        <taxon>Brassicales</taxon>
        <taxon>Brassicaceae</taxon>
        <taxon>Coluteocarpeae</taxon>
        <taxon>Microthlaspi</taxon>
    </lineage>
</organism>
<dbReference type="EMBL" id="CACVBM020001194">
    <property type="protein sequence ID" value="CAA7038438.1"/>
    <property type="molecule type" value="Genomic_DNA"/>
</dbReference>
<evidence type="ECO:0000256" key="1">
    <source>
        <dbReference type="SAM" id="MobiDB-lite"/>
    </source>
</evidence>
<keyword evidence="3" id="KW-1185">Reference proteome</keyword>
<dbReference type="PANTHER" id="PTHR47149:SF1">
    <property type="entry name" value="F-BOX PROTEIN RMF"/>
    <property type="match status" value="1"/>
</dbReference>
<evidence type="ECO:0000313" key="3">
    <source>
        <dbReference type="Proteomes" id="UP000467841"/>
    </source>
</evidence>
<protein>
    <recommendedName>
        <fullName evidence="4">F-box domain-containing protein</fullName>
    </recommendedName>
</protein>
<gene>
    <name evidence="2" type="ORF">MERR_LOCUS25673</name>
</gene>